<dbReference type="AlphaFoldDB" id="A0A6A6H0G1"/>
<feature type="compositionally biased region" description="Polar residues" evidence="1">
    <location>
        <begin position="132"/>
        <end position="143"/>
    </location>
</feature>
<protein>
    <recommendedName>
        <fullName evidence="4">Peroxin 20</fullName>
    </recommendedName>
</protein>
<dbReference type="OrthoDB" id="5407351at2759"/>
<accession>A0A6A6H0G1</accession>
<name>A0A6A6H0G1_VIRVR</name>
<gene>
    <name evidence="2" type="ORF">EV356DRAFT_506902</name>
</gene>
<evidence type="ECO:0000256" key="1">
    <source>
        <dbReference type="SAM" id="MobiDB-lite"/>
    </source>
</evidence>
<keyword evidence="3" id="KW-1185">Reference proteome</keyword>
<dbReference type="EMBL" id="ML991826">
    <property type="protein sequence ID" value="KAF2231505.1"/>
    <property type="molecule type" value="Genomic_DNA"/>
</dbReference>
<organism evidence="2 3">
    <name type="scientific">Viridothelium virens</name>
    <name type="common">Speckled blister lichen</name>
    <name type="synonym">Trypethelium virens</name>
    <dbReference type="NCBI Taxonomy" id="1048519"/>
    <lineage>
        <taxon>Eukaryota</taxon>
        <taxon>Fungi</taxon>
        <taxon>Dikarya</taxon>
        <taxon>Ascomycota</taxon>
        <taxon>Pezizomycotina</taxon>
        <taxon>Dothideomycetes</taxon>
        <taxon>Dothideomycetes incertae sedis</taxon>
        <taxon>Trypetheliales</taxon>
        <taxon>Trypetheliaceae</taxon>
        <taxon>Viridothelium</taxon>
    </lineage>
</organism>
<evidence type="ECO:0008006" key="4">
    <source>
        <dbReference type="Google" id="ProtNLM"/>
    </source>
</evidence>
<feature type="compositionally biased region" description="Basic and acidic residues" evidence="1">
    <location>
        <begin position="275"/>
        <end position="284"/>
    </location>
</feature>
<reference evidence="2" key="1">
    <citation type="journal article" date="2020" name="Stud. Mycol.">
        <title>101 Dothideomycetes genomes: a test case for predicting lifestyles and emergence of pathogens.</title>
        <authorList>
            <person name="Haridas S."/>
            <person name="Albert R."/>
            <person name="Binder M."/>
            <person name="Bloem J."/>
            <person name="Labutti K."/>
            <person name="Salamov A."/>
            <person name="Andreopoulos B."/>
            <person name="Baker S."/>
            <person name="Barry K."/>
            <person name="Bills G."/>
            <person name="Bluhm B."/>
            <person name="Cannon C."/>
            <person name="Castanera R."/>
            <person name="Culley D."/>
            <person name="Daum C."/>
            <person name="Ezra D."/>
            <person name="Gonzalez J."/>
            <person name="Henrissat B."/>
            <person name="Kuo A."/>
            <person name="Liang C."/>
            <person name="Lipzen A."/>
            <person name="Lutzoni F."/>
            <person name="Magnuson J."/>
            <person name="Mondo S."/>
            <person name="Nolan M."/>
            <person name="Ohm R."/>
            <person name="Pangilinan J."/>
            <person name="Park H.-J."/>
            <person name="Ramirez L."/>
            <person name="Alfaro M."/>
            <person name="Sun H."/>
            <person name="Tritt A."/>
            <person name="Yoshinaga Y."/>
            <person name="Zwiers L.-H."/>
            <person name="Turgeon B."/>
            <person name="Goodwin S."/>
            <person name="Spatafora J."/>
            <person name="Crous P."/>
            <person name="Grigoriev I."/>
        </authorList>
    </citation>
    <scope>NUCLEOTIDE SEQUENCE</scope>
    <source>
        <strain evidence="2">Tuck. ex Michener</strain>
    </source>
</reference>
<evidence type="ECO:0000313" key="3">
    <source>
        <dbReference type="Proteomes" id="UP000800092"/>
    </source>
</evidence>
<feature type="region of interest" description="Disordered" evidence="1">
    <location>
        <begin position="1"/>
        <end position="143"/>
    </location>
</feature>
<evidence type="ECO:0000313" key="2">
    <source>
        <dbReference type="EMBL" id="KAF2231505.1"/>
    </source>
</evidence>
<proteinExistence type="predicted"/>
<dbReference type="Proteomes" id="UP000800092">
    <property type="component" value="Unassembled WGS sequence"/>
</dbReference>
<sequence length="407" mass="44821">MGDPLCGPSNPLQNLQKQTSADRTLQQDRIASRHNAQESFRSPPGPSAGILDPEFEAFQAGHPLPLQAQVPFQPPPQASPGPSILPDWAADFQRLHVSPQYQPQSHTPASRLHLQSDPKAAPVSPWHEEFIRQQTSSQQINRNYAPQNVYSTIPQFRSQMSSMAGPSSLGNHLSTEAHAKHKQDIYNDAAFTRAFDALSEDIDGYEARQEPSNHLAAQAETERLQDAEETRNAAAELHGRFEAQRVMEKAGVPFAEDGLPTFDANVGPAGQQFEEPQHESDQERTQQAQDDADDLAATAAQLLESVADNQSAKFGNSKFLELMRKLRDREVRVEGDKMVDVNEVSKLPLSTDYGEKQLDHQRDKVLSLDLAGLNHGRTILFDDFVTCFGVPPASGEPYLNGAVAPVP</sequence>
<feature type="region of interest" description="Disordered" evidence="1">
    <location>
        <begin position="263"/>
        <end position="292"/>
    </location>
</feature>
<feature type="compositionally biased region" description="Polar residues" evidence="1">
    <location>
        <begin position="99"/>
        <end position="108"/>
    </location>
</feature>
<feature type="compositionally biased region" description="Polar residues" evidence="1">
    <location>
        <begin position="10"/>
        <end position="29"/>
    </location>
</feature>
<dbReference type="Gene3D" id="6.10.280.230">
    <property type="match status" value="1"/>
</dbReference>